<dbReference type="InterPro" id="IPR006076">
    <property type="entry name" value="FAD-dep_OxRdtase"/>
</dbReference>
<keyword evidence="1" id="KW-0560">Oxidoreductase</keyword>
<dbReference type="Proteomes" id="UP000229498">
    <property type="component" value="Unassembled WGS sequence"/>
</dbReference>
<protein>
    <recommendedName>
        <fullName evidence="3">FAD dependent oxidoreductase domain-containing protein</fullName>
    </recommendedName>
</protein>
<accession>A0A2M9FXD8</accession>
<dbReference type="OrthoDB" id="9806601at2"/>
<dbReference type="GO" id="GO:0005737">
    <property type="term" value="C:cytoplasm"/>
    <property type="evidence" value="ECO:0007669"/>
    <property type="project" value="TreeGrafter"/>
</dbReference>
<dbReference type="InterPro" id="IPR036188">
    <property type="entry name" value="FAD/NAD-bd_sf"/>
</dbReference>
<evidence type="ECO:0000256" key="1">
    <source>
        <dbReference type="ARBA" id="ARBA00023002"/>
    </source>
</evidence>
<reference evidence="4 5" key="1">
    <citation type="submission" date="2017-11" db="EMBL/GenBank/DDBJ databases">
        <title>Draft genome sequence of Rhizobiales bacterium SY3-13.</title>
        <authorList>
            <person name="Sun C."/>
        </authorList>
    </citation>
    <scope>NUCLEOTIDE SEQUENCE [LARGE SCALE GENOMIC DNA]</scope>
    <source>
        <strain evidence="4 5">SY3-13</strain>
    </source>
</reference>
<dbReference type="Pfam" id="PF01266">
    <property type="entry name" value="DAO"/>
    <property type="match status" value="1"/>
</dbReference>
<dbReference type="Gene3D" id="3.30.9.10">
    <property type="entry name" value="D-Amino Acid Oxidase, subunit A, domain 2"/>
    <property type="match status" value="1"/>
</dbReference>
<evidence type="ECO:0000313" key="4">
    <source>
        <dbReference type="EMBL" id="PJK28125.1"/>
    </source>
</evidence>
<sequence length="476" mass="51327">MFLEVHQCLRQPALPPSPCAGSTPSIPPAGTEPALSARRRARLRPAEDLKFEPYWWRERDRSPPPEPDLPERVDVAIVGGGYTGLSAALTLARAGASVVVFDAEDPGDGASSRNGGMFGDRLKPGYGGLARRFGEARAVAMLDEASASVDFIERLVIDNEIACDFARMGRFYPAVTRAHYESMAASLEAEKAARPVQAEMVPADEQSQFIGSRFYAGGRLHHDTGGLHPAKFHDGLLAAARGAGALIAGRTAVLGLEETDSAMVLETSLGFITAETVLICTNGYTGPLTPEHQARVVPVTSAIVATDELDPDLVRRLIPGGRMIADSFNLLNYYRPSPDGRRILLGSRPGVGVGGGRKLADHLGRRLGEIFPELDGVSLTHCWWGKVAFSFDGLPKIGLEGRIGHAMCYAGSGVAMSNWMGHKLAQKALGDLAGRSAFDDVEFPERFFYGGRPWFLGPAMAWYGFRDSLSRLRHGR</sequence>
<dbReference type="GO" id="GO:0016491">
    <property type="term" value="F:oxidoreductase activity"/>
    <property type="evidence" value="ECO:0007669"/>
    <property type="project" value="UniProtKB-KW"/>
</dbReference>
<name>A0A2M9FXD8_9PROT</name>
<gene>
    <name evidence="4" type="ORF">CVT23_19035</name>
</gene>
<evidence type="ECO:0000259" key="3">
    <source>
        <dbReference type="Pfam" id="PF01266"/>
    </source>
</evidence>
<dbReference type="Gene3D" id="3.50.50.60">
    <property type="entry name" value="FAD/NAD(P)-binding domain"/>
    <property type="match status" value="1"/>
</dbReference>
<proteinExistence type="predicted"/>
<evidence type="ECO:0000256" key="2">
    <source>
        <dbReference type="SAM" id="MobiDB-lite"/>
    </source>
</evidence>
<comment type="caution">
    <text evidence="4">The sequence shown here is derived from an EMBL/GenBank/DDBJ whole genome shotgun (WGS) entry which is preliminary data.</text>
</comment>
<dbReference type="AlphaFoldDB" id="A0A2M9FXD8"/>
<feature type="region of interest" description="Disordered" evidence="2">
    <location>
        <begin position="11"/>
        <end position="42"/>
    </location>
</feature>
<dbReference type="EMBL" id="PHIG01000048">
    <property type="protein sequence ID" value="PJK28125.1"/>
    <property type="molecule type" value="Genomic_DNA"/>
</dbReference>
<dbReference type="PANTHER" id="PTHR13847:SF281">
    <property type="entry name" value="FAD DEPENDENT OXIDOREDUCTASE DOMAIN-CONTAINING PROTEIN"/>
    <property type="match status" value="1"/>
</dbReference>
<evidence type="ECO:0000313" key="5">
    <source>
        <dbReference type="Proteomes" id="UP000229498"/>
    </source>
</evidence>
<dbReference type="SUPFAM" id="SSF51905">
    <property type="entry name" value="FAD/NAD(P)-binding domain"/>
    <property type="match status" value="1"/>
</dbReference>
<feature type="domain" description="FAD dependent oxidoreductase" evidence="3">
    <location>
        <begin position="74"/>
        <end position="426"/>
    </location>
</feature>
<organism evidence="4 5">
    <name type="scientific">Minwuia thermotolerans</name>
    <dbReference type="NCBI Taxonomy" id="2056226"/>
    <lineage>
        <taxon>Bacteria</taxon>
        <taxon>Pseudomonadati</taxon>
        <taxon>Pseudomonadota</taxon>
        <taxon>Alphaproteobacteria</taxon>
        <taxon>Minwuiales</taxon>
        <taxon>Minwuiaceae</taxon>
        <taxon>Minwuia</taxon>
    </lineage>
</organism>
<keyword evidence="5" id="KW-1185">Reference proteome</keyword>
<dbReference type="PANTHER" id="PTHR13847">
    <property type="entry name" value="SARCOSINE DEHYDROGENASE-RELATED"/>
    <property type="match status" value="1"/>
</dbReference>